<dbReference type="EMBL" id="BGZK01001623">
    <property type="protein sequence ID" value="GBP83474.1"/>
    <property type="molecule type" value="Genomic_DNA"/>
</dbReference>
<evidence type="ECO:0000256" key="2">
    <source>
        <dbReference type="ARBA" id="ARBA00022516"/>
    </source>
</evidence>
<gene>
    <name evidence="11" type="primary">ELOVL4</name>
    <name evidence="11" type="ORF">EVAR_65120_1</name>
</gene>
<dbReference type="GO" id="GO:0016020">
    <property type="term" value="C:membrane"/>
    <property type="evidence" value="ECO:0007669"/>
    <property type="project" value="UniProtKB-SubCell"/>
</dbReference>
<evidence type="ECO:0000256" key="8">
    <source>
        <dbReference type="ARBA" id="ARBA00023136"/>
    </source>
</evidence>
<evidence type="ECO:0000313" key="12">
    <source>
        <dbReference type="Proteomes" id="UP000299102"/>
    </source>
</evidence>
<dbReference type="STRING" id="151549.A0A4C1Z8P0"/>
<dbReference type="Pfam" id="PF01151">
    <property type="entry name" value="ELO"/>
    <property type="match status" value="1"/>
</dbReference>
<feature type="transmembrane region" description="Helical" evidence="10">
    <location>
        <begin position="27"/>
        <end position="46"/>
    </location>
</feature>
<evidence type="ECO:0000256" key="10">
    <source>
        <dbReference type="SAM" id="Phobius"/>
    </source>
</evidence>
<proteinExistence type="predicted"/>
<keyword evidence="7" id="KW-0443">Lipid metabolism</keyword>
<evidence type="ECO:0000256" key="4">
    <source>
        <dbReference type="ARBA" id="ARBA00022692"/>
    </source>
</evidence>
<comment type="caution">
    <text evidence="11">The sequence shown here is derived from an EMBL/GenBank/DDBJ whole genome shotgun (WGS) entry which is preliminary data.</text>
</comment>
<evidence type="ECO:0000256" key="9">
    <source>
        <dbReference type="ARBA" id="ARBA00023160"/>
    </source>
</evidence>
<dbReference type="InterPro" id="IPR002076">
    <property type="entry name" value="ELO_fam"/>
</dbReference>
<accession>A0A4C1Z8P0</accession>
<keyword evidence="2" id="KW-0444">Lipid biosynthesis</keyword>
<evidence type="ECO:0000256" key="3">
    <source>
        <dbReference type="ARBA" id="ARBA00022679"/>
    </source>
</evidence>
<sequence>MESLVNAIADDISMHDDDEENWPACKALLACSGILAIYLLVVLKFLPKFMKNKPAFQMKYVLKVYNFFQVLYSLYLVIKNHESFLGHDVYSYAASHHFSRTVSVAERRRRPRPAPRAAAGC</sequence>
<comment type="subcellular location">
    <subcellularLocation>
        <location evidence="1">Membrane</location>
        <topology evidence="1">Multi-pass membrane protein</topology>
    </subcellularLocation>
</comment>
<keyword evidence="5" id="KW-0276">Fatty acid metabolism</keyword>
<evidence type="ECO:0000256" key="1">
    <source>
        <dbReference type="ARBA" id="ARBA00004141"/>
    </source>
</evidence>
<dbReference type="OrthoDB" id="434092at2759"/>
<reference evidence="11 12" key="1">
    <citation type="journal article" date="2019" name="Commun. Biol.">
        <title>The bagworm genome reveals a unique fibroin gene that provides high tensile strength.</title>
        <authorList>
            <person name="Kono N."/>
            <person name="Nakamura H."/>
            <person name="Ohtoshi R."/>
            <person name="Tomita M."/>
            <person name="Numata K."/>
            <person name="Arakawa K."/>
        </authorList>
    </citation>
    <scope>NUCLEOTIDE SEQUENCE [LARGE SCALE GENOMIC DNA]</scope>
</reference>
<evidence type="ECO:0000256" key="6">
    <source>
        <dbReference type="ARBA" id="ARBA00022989"/>
    </source>
</evidence>
<dbReference type="GO" id="GO:0009922">
    <property type="term" value="F:fatty acid elongase activity"/>
    <property type="evidence" value="ECO:0007669"/>
    <property type="project" value="InterPro"/>
</dbReference>
<dbReference type="Proteomes" id="UP000299102">
    <property type="component" value="Unassembled WGS sequence"/>
</dbReference>
<organism evidence="11 12">
    <name type="scientific">Eumeta variegata</name>
    <name type="common">Bagworm moth</name>
    <name type="synonym">Eumeta japonica</name>
    <dbReference type="NCBI Taxonomy" id="151549"/>
    <lineage>
        <taxon>Eukaryota</taxon>
        <taxon>Metazoa</taxon>
        <taxon>Ecdysozoa</taxon>
        <taxon>Arthropoda</taxon>
        <taxon>Hexapoda</taxon>
        <taxon>Insecta</taxon>
        <taxon>Pterygota</taxon>
        <taxon>Neoptera</taxon>
        <taxon>Endopterygota</taxon>
        <taxon>Lepidoptera</taxon>
        <taxon>Glossata</taxon>
        <taxon>Ditrysia</taxon>
        <taxon>Tineoidea</taxon>
        <taxon>Psychidae</taxon>
        <taxon>Oiketicinae</taxon>
        <taxon>Eumeta</taxon>
    </lineage>
</organism>
<evidence type="ECO:0000256" key="5">
    <source>
        <dbReference type="ARBA" id="ARBA00022832"/>
    </source>
</evidence>
<keyword evidence="12" id="KW-1185">Reference proteome</keyword>
<keyword evidence="4 10" id="KW-0812">Transmembrane</keyword>
<keyword evidence="3" id="KW-0808">Transferase</keyword>
<keyword evidence="8 10" id="KW-0472">Membrane</keyword>
<keyword evidence="9" id="KW-0275">Fatty acid biosynthesis</keyword>
<protein>
    <submittedName>
        <fullName evidence="11">Elongation of very long chain fatty acids protein 4</fullName>
    </submittedName>
</protein>
<keyword evidence="6 10" id="KW-1133">Transmembrane helix</keyword>
<evidence type="ECO:0000313" key="11">
    <source>
        <dbReference type="EMBL" id="GBP83474.1"/>
    </source>
</evidence>
<dbReference type="AlphaFoldDB" id="A0A4C1Z8P0"/>
<evidence type="ECO:0000256" key="7">
    <source>
        <dbReference type="ARBA" id="ARBA00023098"/>
    </source>
</evidence>
<dbReference type="GO" id="GO:0006633">
    <property type="term" value="P:fatty acid biosynthetic process"/>
    <property type="evidence" value="ECO:0007669"/>
    <property type="project" value="UniProtKB-KW"/>
</dbReference>
<name>A0A4C1Z8P0_EUMVA</name>